<name>A0ABS1D6P1_9PROT</name>
<gene>
    <name evidence="3" type="ORF">CKO45_28545</name>
</gene>
<dbReference type="InterPro" id="IPR006680">
    <property type="entry name" value="Amidohydro-rel"/>
</dbReference>
<evidence type="ECO:0000259" key="2">
    <source>
        <dbReference type="Pfam" id="PF04909"/>
    </source>
</evidence>
<dbReference type="SUPFAM" id="SSF51556">
    <property type="entry name" value="Metallo-dependent hydrolases"/>
    <property type="match status" value="1"/>
</dbReference>
<accession>A0ABS1D6P1</accession>
<dbReference type="Pfam" id="PF04909">
    <property type="entry name" value="Amidohydro_2"/>
    <property type="match status" value="1"/>
</dbReference>
<dbReference type="Gene3D" id="3.20.20.140">
    <property type="entry name" value="Metal-dependent hydrolases"/>
    <property type="match status" value="1"/>
</dbReference>
<keyword evidence="3" id="KW-0378">Hydrolase</keyword>
<keyword evidence="4" id="KW-1185">Reference proteome</keyword>
<keyword evidence="1" id="KW-0456">Lyase</keyword>
<evidence type="ECO:0000313" key="4">
    <source>
        <dbReference type="Proteomes" id="UP000697995"/>
    </source>
</evidence>
<dbReference type="RefSeq" id="WP_133222376.1">
    <property type="nucleotide sequence ID" value="NZ_NRSG01000460.1"/>
</dbReference>
<organism evidence="3 4">
    <name type="scientific">Paracraurococcus ruber</name>
    <dbReference type="NCBI Taxonomy" id="77675"/>
    <lineage>
        <taxon>Bacteria</taxon>
        <taxon>Pseudomonadati</taxon>
        <taxon>Pseudomonadota</taxon>
        <taxon>Alphaproteobacteria</taxon>
        <taxon>Acetobacterales</taxon>
        <taxon>Roseomonadaceae</taxon>
        <taxon>Paracraurococcus</taxon>
    </lineage>
</organism>
<feature type="domain" description="Amidohydrolase-related" evidence="2">
    <location>
        <begin position="13"/>
        <end position="350"/>
    </location>
</feature>
<dbReference type="PANTHER" id="PTHR21240">
    <property type="entry name" value="2-AMINO-3-CARBOXYLMUCONATE-6-SEMIALDEHYDE DECARBOXYLASE"/>
    <property type="match status" value="1"/>
</dbReference>
<dbReference type="Proteomes" id="UP000697995">
    <property type="component" value="Unassembled WGS sequence"/>
</dbReference>
<dbReference type="InterPro" id="IPR032465">
    <property type="entry name" value="ACMSD"/>
</dbReference>
<proteinExistence type="predicted"/>
<protein>
    <submittedName>
        <fullName evidence="3">Hydrolase</fullName>
    </submittedName>
</protein>
<evidence type="ECO:0000313" key="3">
    <source>
        <dbReference type="EMBL" id="MBK1662140.1"/>
    </source>
</evidence>
<dbReference type="EMBL" id="NRSG01000460">
    <property type="protein sequence ID" value="MBK1662140.1"/>
    <property type="molecule type" value="Genomic_DNA"/>
</dbReference>
<dbReference type="PANTHER" id="PTHR21240:SF28">
    <property type="entry name" value="ISO-OROTATE DECARBOXYLASE (EUROFUNG)"/>
    <property type="match status" value="1"/>
</dbReference>
<comment type="caution">
    <text evidence="3">The sequence shown here is derived from an EMBL/GenBank/DDBJ whole genome shotgun (WGS) entry which is preliminary data.</text>
</comment>
<sequence length="370" mass="41630">MFGGVRILEGRPVDCDLHPMVPGMQALVPYMDAFWADQVTERGITTLDSQSWPVNSPKTIRADWRGANGRGADSVEALRTQALDPFGSEFGILNPLYGVQLVLSQDMAVAFTRALNDWTRAEWLDRDDRLRASIVLPMQSVAAAVEEIERLAPDRRFVQVLALALGENPLGKRQYWPIWEACVRHGLPLGIHAGSAYRHPQTSVGWTSWYLEEYAANQQGFQSTLASLMTEGALVKFPALKVVLLESGVTWLPAFLWRLQKTWKGVRFEIPWVDRLPAEIIRDQVRLTVQPFDAPADAVPRVLDHLRSDRMLLWASDWPHWQFDGDAAIPAGFPEALLPKLLRDNALETYARLSPPIADRPIADRPERVA</sequence>
<evidence type="ECO:0000256" key="1">
    <source>
        <dbReference type="ARBA" id="ARBA00023239"/>
    </source>
</evidence>
<dbReference type="GO" id="GO:0016787">
    <property type="term" value="F:hydrolase activity"/>
    <property type="evidence" value="ECO:0007669"/>
    <property type="project" value="UniProtKB-KW"/>
</dbReference>
<dbReference type="InterPro" id="IPR032466">
    <property type="entry name" value="Metal_Hydrolase"/>
</dbReference>
<reference evidence="3 4" key="1">
    <citation type="journal article" date="2020" name="Microorganisms">
        <title>Osmotic Adaptation and Compatible Solute Biosynthesis of Phototrophic Bacteria as Revealed from Genome Analyses.</title>
        <authorList>
            <person name="Imhoff J.F."/>
            <person name="Rahn T."/>
            <person name="Kunzel S."/>
            <person name="Keller A."/>
            <person name="Neulinger S.C."/>
        </authorList>
    </citation>
    <scope>NUCLEOTIDE SEQUENCE [LARGE SCALE GENOMIC DNA]</scope>
    <source>
        <strain evidence="3 4">DSM 15382</strain>
    </source>
</reference>